<dbReference type="AlphaFoldDB" id="L0AYG8"/>
<dbReference type="STRING" id="1537102.L0AYG8"/>
<name>L0AYG8_THEEQ</name>
<protein>
    <submittedName>
        <fullName evidence="2">Uncharacterized protein</fullName>
    </submittedName>
</protein>
<evidence type="ECO:0000256" key="1">
    <source>
        <dbReference type="SAM" id="Phobius"/>
    </source>
</evidence>
<dbReference type="OrthoDB" id="365988at2759"/>
<dbReference type="VEuPathDB" id="PiroplasmaDB:BEWA_000420"/>
<evidence type="ECO:0000313" key="2">
    <source>
        <dbReference type="EMBL" id="AFZ80637.1"/>
    </source>
</evidence>
<dbReference type="Proteomes" id="UP000031512">
    <property type="component" value="Chromosome 3"/>
</dbReference>
<feature type="transmembrane region" description="Helical" evidence="1">
    <location>
        <begin position="240"/>
        <end position="259"/>
    </location>
</feature>
<reference evidence="2 3" key="1">
    <citation type="journal article" date="2012" name="BMC Genomics">
        <title>Comparative genomic analysis and phylogenetic position of Theileria equi.</title>
        <authorList>
            <person name="Kappmeyer L.S."/>
            <person name="Thiagarajan M."/>
            <person name="Herndon D.R."/>
            <person name="Ramsay J.D."/>
            <person name="Caler E."/>
            <person name="Djikeng A."/>
            <person name="Gillespie J.J."/>
            <person name="Lau A.O."/>
            <person name="Roalson E.H."/>
            <person name="Silva J.C."/>
            <person name="Silva M.G."/>
            <person name="Suarez C.E."/>
            <person name="Ueti M.W."/>
            <person name="Nene V.M."/>
            <person name="Mealey R.H."/>
            <person name="Knowles D.P."/>
            <person name="Brayton K.A."/>
        </authorList>
    </citation>
    <scope>NUCLEOTIDE SEQUENCE [LARGE SCALE GENOMIC DNA]</scope>
    <source>
        <strain evidence="2 3">WA</strain>
    </source>
</reference>
<proteinExistence type="predicted"/>
<dbReference type="GeneID" id="15805832"/>
<gene>
    <name evidence="2" type="ORF">BEWA_000420</name>
</gene>
<dbReference type="EMBL" id="CP001670">
    <property type="protein sequence ID" value="AFZ80637.1"/>
    <property type="molecule type" value="Genomic_DNA"/>
</dbReference>
<keyword evidence="1" id="KW-0472">Membrane</keyword>
<accession>L0AYG8</accession>
<keyword evidence="3" id="KW-1185">Reference proteome</keyword>
<keyword evidence="1" id="KW-1133">Transmembrane helix</keyword>
<organism evidence="2 3">
    <name type="scientific">Theileria equi strain WA</name>
    <dbReference type="NCBI Taxonomy" id="1537102"/>
    <lineage>
        <taxon>Eukaryota</taxon>
        <taxon>Sar</taxon>
        <taxon>Alveolata</taxon>
        <taxon>Apicomplexa</taxon>
        <taxon>Aconoidasida</taxon>
        <taxon>Piroplasmida</taxon>
        <taxon>Theileriidae</taxon>
        <taxon>Theileria</taxon>
    </lineage>
</organism>
<dbReference type="KEGG" id="beq:BEWA_000420"/>
<evidence type="ECO:0000313" key="3">
    <source>
        <dbReference type="Proteomes" id="UP000031512"/>
    </source>
</evidence>
<keyword evidence="1" id="KW-0812">Transmembrane</keyword>
<dbReference type="eggNOG" id="ENOG502SFHD">
    <property type="taxonomic scope" value="Eukaryota"/>
</dbReference>
<dbReference type="RefSeq" id="XP_004830303.1">
    <property type="nucleotide sequence ID" value="XM_004830246.1"/>
</dbReference>
<sequence>MNSLKSSKAVDPLDNLYFREKNKSENKGASGSVDTSAYKCDVLTENLAYELRQLDASLDELFLTRCDLDSFQGIHKFRVRVSRRISSFSSILKTLARQCDAVSNSNQRVKLFTLYQFYNERLMRHKNNLSEWWSKNERHYHTLCLSSFVSNNSKLSEEEEPIDMSEEQVYEKDEIVTKKLKDTKNMMISQINQMDAAEISLLKSSDYITQQQAFLKVLKGKFNTATVLFNAIKRNTMKRYGIVRCCYFVFISSCSFIALRRFRAFKLARLVSFNLSH</sequence>